<dbReference type="RefSeq" id="WP_184438290.1">
    <property type="nucleotide sequence ID" value="NZ_CP136576.1"/>
</dbReference>
<dbReference type="Gene3D" id="3.40.630.30">
    <property type="match status" value="1"/>
</dbReference>
<organism evidence="2 3">
    <name type="scientific">Xanthomonas cannabis</name>
    <dbReference type="NCBI Taxonomy" id="1885674"/>
    <lineage>
        <taxon>Bacteria</taxon>
        <taxon>Pseudomonadati</taxon>
        <taxon>Pseudomonadota</taxon>
        <taxon>Gammaproteobacteria</taxon>
        <taxon>Lysobacterales</taxon>
        <taxon>Lysobacteraceae</taxon>
        <taxon>Xanthomonas</taxon>
    </lineage>
</organism>
<dbReference type="SUPFAM" id="SSF55729">
    <property type="entry name" value="Acyl-CoA N-acyltransferases (Nat)"/>
    <property type="match status" value="1"/>
</dbReference>
<dbReference type="Pfam" id="PF00583">
    <property type="entry name" value="Acetyltransf_1"/>
    <property type="match status" value="1"/>
</dbReference>
<keyword evidence="3" id="KW-1185">Reference proteome</keyword>
<gene>
    <name evidence="2" type="ORF">FHR60_000094</name>
</gene>
<dbReference type="InterPro" id="IPR016181">
    <property type="entry name" value="Acyl_CoA_acyltransferase"/>
</dbReference>
<sequence length="263" mass="29146">MSEPVVFSGIETDRFGLRIGRARLESDIGISARIIESISKQMLDITVLRVPAGAHKTISKLADSGFQVLHADTLVYYRLPLPVNNSHMSVDGPEIVFRLADASDLVELQHIARDGFGGYRSHYNANSRLPPDQILEGYVQWACDYLAADQTNRFTCLAISGTDAAGFLTCSVDSEIQQCEVVLNAVHPVHAGKGIYTRGLTWVATYAYERGCKELIISTQVWNYRVQQVWARLGFSLFNAYDTYHVMPSKSASLLPLTTRGLS</sequence>
<comment type="caution">
    <text evidence="2">The sequence shown here is derived from an EMBL/GenBank/DDBJ whole genome shotgun (WGS) entry which is preliminary data.</text>
</comment>
<accession>A0ABR6JF95</accession>
<evidence type="ECO:0000313" key="2">
    <source>
        <dbReference type="EMBL" id="MBB4591471.1"/>
    </source>
</evidence>
<dbReference type="InterPro" id="IPR000182">
    <property type="entry name" value="GNAT_dom"/>
</dbReference>
<evidence type="ECO:0000313" key="3">
    <source>
        <dbReference type="Proteomes" id="UP000554726"/>
    </source>
</evidence>
<proteinExistence type="predicted"/>
<reference evidence="2 3" key="1">
    <citation type="submission" date="2020-08" db="EMBL/GenBank/DDBJ databases">
        <title>Studying the diversity of plant-associated saprophytic bacteria and their role in host health and plant-pathogen interactions.</title>
        <authorList>
            <person name="Potnis N."/>
        </authorList>
    </citation>
    <scope>NUCLEOTIDE SEQUENCE [LARGE SCALE GENOMIC DNA]</scope>
    <source>
        <strain evidence="2 3">F16</strain>
    </source>
</reference>
<evidence type="ECO:0000259" key="1">
    <source>
        <dbReference type="PROSITE" id="PS51186"/>
    </source>
</evidence>
<name>A0ABR6JF95_9XANT</name>
<dbReference type="PROSITE" id="PS51186">
    <property type="entry name" value="GNAT"/>
    <property type="match status" value="1"/>
</dbReference>
<feature type="domain" description="N-acetyltransferase" evidence="1">
    <location>
        <begin position="95"/>
        <end position="260"/>
    </location>
</feature>
<protein>
    <submittedName>
        <fullName evidence="2">GNAT superfamily N-acetyltransferase</fullName>
    </submittedName>
</protein>
<dbReference type="Proteomes" id="UP000554726">
    <property type="component" value="Unassembled WGS sequence"/>
</dbReference>
<dbReference type="EMBL" id="JACHNS010000001">
    <property type="protein sequence ID" value="MBB4591471.1"/>
    <property type="molecule type" value="Genomic_DNA"/>
</dbReference>